<dbReference type="AlphaFoldDB" id="A0A450WY61"/>
<evidence type="ECO:0000313" key="1">
    <source>
        <dbReference type="EMBL" id="VFK21959.1"/>
    </source>
</evidence>
<name>A0A450WY61_9GAMM</name>
<accession>A0A450WY61</accession>
<proteinExistence type="predicted"/>
<organism evidence="1">
    <name type="scientific">Candidatus Kentrum sp. LFY</name>
    <dbReference type="NCBI Taxonomy" id="2126342"/>
    <lineage>
        <taxon>Bacteria</taxon>
        <taxon>Pseudomonadati</taxon>
        <taxon>Pseudomonadota</taxon>
        <taxon>Gammaproteobacteria</taxon>
        <taxon>Candidatus Kentrum</taxon>
    </lineage>
</organism>
<reference evidence="1" key="1">
    <citation type="submission" date="2019-02" db="EMBL/GenBank/DDBJ databases">
        <authorList>
            <person name="Gruber-Vodicka R. H."/>
            <person name="Seah K. B. B."/>
        </authorList>
    </citation>
    <scope>NUCLEOTIDE SEQUENCE</scope>
    <source>
        <strain evidence="1">BECK_BY7</strain>
    </source>
</reference>
<protein>
    <submittedName>
        <fullName evidence="1">Uncharacterized protein</fullName>
    </submittedName>
</protein>
<sequence>MEMRYQSYRRYSRGGIKMELLCDFHNRQQGDGIAPVREDTVMPLCRQVIIIDVAWNSVALNTQQFPRCQLIISYGKRTGAVVTIFNCDVM</sequence>
<dbReference type="EMBL" id="CAADFN010000108">
    <property type="protein sequence ID" value="VFK21959.1"/>
    <property type="molecule type" value="Genomic_DNA"/>
</dbReference>
<gene>
    <name evidence="1" type="ORF">BECKLFY1418C_GA0070996_11084</name>
</gene>